<dbReference type="AlphaFoldDB" id="A0A6P7H632"/>
<dbReference type="Pfam" id="PF12259">
    <property type="entry name" value="Baculo_F"/>
    <property type="match status" value="1"/>
</dbReference>
<reference evidence="1" key="1">
    <citation type="submission" date="2025-08" db="UniProtKB">
        <authorList>
            <consortium name="RefSeq"/>
        </authorList>
    </citation>
    <scope>IDENTIFICATION</scope>
    <source>
        <tissue evidence="1">Whole insect</tissue>
    </source>
</reference>
<name>A0A6P7H632_DIAVI</name>
<dbReference type="InParanoid" id="A0A6P7H632"/>
<sequence>MPFEPVLENVLKYEKIINIKSYSVNSVITFILEIPLVESEIYDYYQLFPVPTHMNLSKYFIHLPYKPFLALNDISYIYMDNLCINIDSDEYICKRHNKFLISEKAPCAVQLINYKSNLFTCQPFEVRINKIESTRVQDGKWIITVPEAELAIIECPNSKENILF</sequence>
<organism evidence="1">
    <name type="scientific">Diabrotica virgifera virgifera</name>
    <name type="common">western corn rootworm</name>
    <dbReference type="NCBI Taxonomy" id="50390"/>
    <lineage>
        <taxon>Eukaryota</taxon>
        <taxon>Metazoa</taxon>
        <taxon>Ecdysozoa</taxon>
        <taxon>Arthropoda</taxon>
        <taxon>Hexapoda</taxon>
        <taxon>Insecta</taxon>
        <taxon>Pterygota</taxon>
        <taxon>Neoptera</taxon>
        <taxon>Endopterygota</taxon>
        <taxon>Coleoptera</taxon>
        <taxon>Polyphaga</taxon>
        <taxon>Cucujiformia</taxon>
        <taxon>Chrysomeloidea</taxon>
        <taxon>Chrysomelidae</taxon>
        <taxon>Galerucinae</taxon>
        <taxon>Diabroticina</taxon>
        <taxon>Diabroticites</taxon>
        <taxon>Diabrotica</taxon>
    </lineage>
</organism>
<dbReference type="InterPro" id="IPR022048">
    <property type="entry name" value="Envelope_fusion-like"/>
</dbReference>
<proteinExistence type="predicted"/>
<gene>
    <name evidence="1" type="primary">LOC114347517</name>
</gene>
<accession>A0A6P7H632</accession>
<evidence type="ECO:0000313" key="1">
    <source>
        <dbReference type="RefSeq" id="XP_028154012.1"/>
    </source>
</evidence>
<dbReference type="RefSeq" id="XP_028154012.1">
    <property type="nucleotide sequence ID" value="XM_028298211.1"/>
</dbReference>
<protein>
    <submittedName>
        <fullName evidence="1">Uncharacterized protein LOC114347517</fullName>
    </submittedName>
</protein>